<name>A0AAP9EA03_AGRTU</name>
<dbReference type="PANTHER" id="PTHR30543:SF21">
    <property type="entry name" value="NAD(P)H-DEPENDENT FMN REDUCTASE LOT6"/>
    <property type="match status" value="1"/>
</dbReference>
<dbReference type="InterPro" id="IPR050712">
    <property type="entry name" value="NAD(P)H-dep_reductase"/>
</dbReference>
<evidence type="ECO:0000259" key="1">
    <source>
        <dbReference type="Pfam" id="PF03358"/>
    </source>
</evidence>
<evidence type="ECO:0000313" key="2">
    <source>
        <dbReference type="EMBL" id="QDY97616.1"/>
    </source>
</evidence>
<feature type="domain" description="NADPH-dependent FMN reductase-like" evidence="1">
    <location>
        <begin position="4"/>
        <end position="159"/>
    </location>
</feature>
<proteinExistence type="predicted"/>
<geneLocation type="plasmid" evidence="4">
    <name>pat</name>
</geneLocation>
<accession>A0AAP9EA03</accession>
<dbReference type="EMBL" id="CP042276">
    <property type="protein sequence ID" value="QDY97752.1"/>
    <property type="molecule type" value="Genomic_DNA"/>
</dbReference>
<evidence type="ECO:0000313" key="4">
    <source>
        <dbReference type="Proteomes" id="UP000222296"/>
    </source>
</evidence>
<sequence length="190" mass="20261">MTQPKILTLAASTRSQSFNRKLAHLVTKRIEARGGLVEAIDLADYALPIYDGDLEARDGVPEAAHRLHEKFRSHGGIFIASPELNANVSPLLLNVLAWVSRVGEHGGIGAAFGKPVFALGSASPGGFGGYRGLMSLRNTLELQLGARVLPTMVSVGTAHEAFDELGDLKPPFPKQMLDRLVPELVSAASN</sequence>
<reference evidence="3 4" key="1">
    <citation type="journal article" date="2017" name="Genome Announc.">
        <title>Draft Genome Sequence of Agrobacterium tumefaciens Biovar 1 Strain 186, Isolated from Walnut.</title>
        <authorList>
            <person name="Poret-Peterson A.T."/>
            <person name="Bhatnagar S."/>
            <person name="McClean A.E."/>
            <person name="Kluepfel D.A."/>
        </authorList>
    </citation>
    <scope>NUCLEOTIDE SEQUENCE [LARGE SCALE GENOMIC DNA]</scope>
    <source>
        <strain evidence="3 4">186</strain>
    </source>
</reference>
<dbReference type="InterPro" id="IPR029039">
    <property type="entry name" value="Flavoprotein-like_sf"/>
</dbReference>
<gene>
    <name evidence="2" type="ORF">CG010_025995</name>
    <name evidence="3" type="ORF">CG010_026825</name>
</gene>
<dbReference type="GO" id="GO:0005829">
    <property type="term" value="C:cytosol"/>
    <property type="evidence" value="ECO:0007669"/>
    <property type="project" value="TreeGrafter"/>
</dbReference>
<protein>
    <submittedName>
        <fullName evidence="3">NAD(P)H-dependent oxidoreductase</fullName>
    </submittedName>
</protein>
<dbReference type="RefSeq" id="WP_099086721.1">
    <property type="nucleotide sequence ID" value="NZ_CP042276.1"/>
</dbReference>
<dbReference type="GO" id="GO:0016491">
    <property type="term" value="F:oxidoreductase activity"/>
    <property type="evidence" value="ECO:0007669"/>
    <property type="project" value="InterPro"/>
</dbReference>
<dbReference type="InterPro" id="IPR005025">
    <property type="entry name" value="FMN_Rdtase-like_dom"/>
</dbReference>
<dbReference type="EMBL" id="CP042276">
    <property type="protein sequence ID" value="QDY97616.1"/>
    <property type="molecule type" value="Genomic_DNA"/>
</dbReference>
<evidence type="ECO:0000313" key="3">
    <source>
        <dbReference type="EMBL" id="QDY97752.1"/>
    </source>
</evidence>
<dbReference type="PANTHER" id="PTHR30543">
    <property type="entry name" value="CHROMATE REDUCTASE"/>
    <property type="match status" value="1"/>
</dbReference>
<dbReference type="Proteomes" id="UP000222296">
    <property type="component" value="Plasmid pAt"/>
</dbReference>
<dbReference type="GO" id="GO:0010181">
    <property type="term" value="F:FMN binding"/>
    <property type="evidence" value="ECO:0007669"/>
    <property type="project" value="TreeGrafter"/>
</dbReference>
<dbReference type="Pfam" id="PF03358">
    <property type="entry name" value="FMN_red"/>
    <property type="match status" value="1"/>
</dbReference>
<geneLocation type="plasmid" evidence="3">
    <name>pAt</name>
</geneLocation>
<dbReference type="AlphaFoldDB" id="A0AAP9EA03"/>
<dbReference type="SUPFAM" id="SSF52218">
    <property type="entry name" value="Flavoproteins"/>
    <property type="match status" value="1"/>
</dbReference>
<keyword evidence="3" id="KW-0614">Plasmid</keyword>
<dbReference type="Gene3D" id="3.40.50.360">
    <property type="match status" value="1"/>
</dbReference>
<organism evidence="3 4">
    <name type="scientific">Agrobacterium tumefaciens</name>
    <dbReference type="NCBI Taxonomy" id="358"/>
    <lineage>
        <taxon>Bacteria</taxon>
        <taxon>Pseudomonadati</taxon>
        <taxon>Pseudomonadota</taxon>
        <taxon>Alphaproteobacteria</taxon>
        <taxon>Hyphomicrobiales</taxon>
        <taxon>Rhizobiaceae</taxon>
        <taxon>Rhizobium/Agrobacterium group</taxon>
        <taxon>Agrobacterium</taxon>
        <taxon>Agrobacterium tumefaciens complex</taxon>
    </lineage>
</organism>
<reference evidence="3" key="2">
    <citation type="submission" date="2019-07" db="EMBL/GenBank/DDBJ databases">
        <authorList>
            <person name="Poret-Peterson A.T."/>
            <person name="Bhatnagar S."/>
            <person name="Chen L."/>
            <person name="McClean A.E."/>
            <person name="Kluepfel D.A."/>
        </authorList>
    </citation>
    <scope>NUCLEOTIDE SEQUENCE</scope>
    <source>
        <strain evidence="3">186</strain>
        <plasmid evidence="3">pAt</plasmid>
    </source>
</reference>